<protein>
    <submittedName>
        <fullName evidence="2">Uncharacterized protein, contains SIS (Sugar ISomerase) phosphosugar binding domain</fullName>
    </submittedName>
</protein>
<dbReference type="STRING" id="1121298.SAMN05444401_2888"/>
<dbReference type="PANTHER" id="PTHR30390">
    <property type="entry name" value="SEDOHEPTULOSE 7-PHOSPHATE ISOMERASE / DNAA INITIATOR-ASSOCIATING FACTOR FOR REPLICATION INITIATION"/>
    <property type="match status" value="1"/>
</dbReference>
<dbReference type="GO" id="GO:0097367">
    <property type="term" value="F:carbohydrate derivative binding"/>
    <property type="evidence" value="ECO:0007669"/>
    <property type="project" value="InterPro"/>
</dbReference>
<dbReference type="GO" id="GO:0016853">
    <property type="term" value="F:isomerase activity"/>
    <property type="evidence" value="ECO:0007669"/>
    <property type="project" value="UniProtKB-KW"/>
</dbReference>
<feature type="domain" description="SIS" evidence="1">
    <location>
        <begin position="33"/>
        <end position="219"/>
    </location>
</feature>
<dbReference type="Gene3D" id="3.40.50.10490">
    <property type="entry name" value="Glucose-6-phosphate isomerase like protein, domain 1"/>
    <property type="match status" value="1"/>
</dbReference>
<reference evidence="2 3" key="1">
    <citation type="submission" date="2016-11" db="EMBL/GenBank/DDBJ databases">
        <authorList>
            <person name="Jaros S."/>
            <person name="Januszkiewicz K."/>
            <person name="Wedrychowicz H."/>
        </authorList>
    </citation>
    <scope>NUCLEOTIDE SEQUENCE [LARGE SCALE GENOMIC DNA]</scope>
    <source>
        <strain evidence="2 3">DSM 21864</strain>
    </source>
</reference>
<accession>A0A1M6IM34</accession>
<keyword evidence="2" id="KW-0413">Isomerase</keyword>
<gene>
    <name evidence="2" type="ORF">SAMN05444401_2888</name>
</gene>
<dbReference type="InterPro" id="IPR035472">
    <property type="entry name" value="RpiR-like_SIS"/>
</dbReference>
<dbReference type="InterPro" id="IPR046348">
    <property type="entry name" value="SIS_dom_sf"/>
</dbReference>
<keyword evidence="3" id="KW-1185">Reference proteome</keyword>
<proteinExistence type="predicted"/>
<dbReference type="AlphaFoldDB" id="A0A1M6IM34"/>
<evidence type="ECO:0000313" key="2">
    <source>
        <dbReference type="EMBL" id="SHJ35566.1"/>
    </source>
</evidence>
<dbReference type="NCBIfam" id="NF002805">
    <property type="entry name" value="PRK02947.1"/>
    <property type="match status" value="1"/>
</dbReference>
<dbReference type="RefSeq" id="WP_073008037.1">
    <property type="nucleotide sequence ID" value="NZ_FQZO01000004.1"/>
</dbReference>
<evidence type="ECO:0000313" key="3">
    <source>
        <dbReference type="Proteomes" id="UP000184080"/>
    </source>
</evidence>
<dbReference type="InterPro" id="IPR001347">
    <property type="entry name" value="SIS_dom"/>
</dbReference>
<dbReference type="OrthoDB" id="9805185at2"/>
<dbReference type="EMBL" id="FQZO01000004">
    <property type="protein sequence ID" value="SHJ35566.1"/>
    <property type="molecule type" value="Genomic_DNA"/>
</dbReference>
<organism evidence="2 3">
    <name type="scientific">Clostridium amylolyticum</name>
    <dbReference type="NCBI Taxonomy" id="1121298"/>
    <lineage>
        <taxon>Bacteria</taxon>
        <taxon>Bacillati</taxon>
        <taxon>Bacillota</taxon>
        <taxon>Clostridia</taxon>
        <taxon>Eubacteriales</taxon>
        <taxon>Clostridiaceae</taxon>
        <taxon>Clostridium</taxon>
    </lineage>
</organism>
<evidence type="ECO:0000259" key="1">
    <source>
        <dbReference type="PROSITE" id="PS51464"/>
    </source>
</evidence>
<dbReference type="CDD" id="cd05013">
    <property type="entry name" value="SIS_RpiR"/>
    <property type="match status" value="1"/>
</dbReference>
<dbReference type="Pfam" id="PF13580">
    <property type="entry name" value="SIS_2"/>
    <property type="match status" value="1"/>
</dbReference>
<sequence>MLVSEKYLEFVIEKLQDVKNTQLNNISEAAGYIAEACMNGGKFFVFGSGHSHIVAEEIYLRAGGLALVKAILEPELMLHETPNKSTHLERLAGYSSAILKLHKVSGKDVIMIISNSGRNIVPVEMAIEAKKIGCKVIAITSMKHSSKVTSRHESGLRLFEVADVIIDNCAEFGDAAYKVGDMETITGPTSDITGTAIAQTLITSSIDMMVNKGFNPPIFKSSNTDNADEYNNSLFDKYY</sequence>
<dbReference type="SUPFAM" id="SSF53697">
    <property type="entry name" value="SIS domain"/>
    <property type="match status" value="1"/>
</dbReference>
<dbReference type="InterPro" id="IPR050099">
    <property type="entry name" value="SIS_GmhA/DiaA_subfam"/>
</dbReference>
<dbReference type="PROSITE" id="PS51464">
    <property type="entry name" value="SIS"/>
    <property type="match status" value="1"/>
</dbReference>
<name>A0A1M6IM34_9CLOT</name>
<dbReference type="Proteomes" id="UP000184080">
    <property type="component" value="Unassembled WGS sequence"/>
</dbReference>
<dbReference type="GO" id="GO:1901135">
    <property type="term" value="P:carbohydrate derivative metabolic process"/>
    <property type="evidence" value="ECO:0007669"/>
    <property type="project" value="InterPro"/>
</dbReference>
<dbReference type="PANTHER" id="PTHR30390:SF7">
    <property type="entry name" value="PHOSPHOHEPTOSE ISOMERASE"/>
    <property type="match status" value="1"/>
</dbReference>